<evidence type="ECO:0000256" key="7">
    <source>
        <dbReference type="SAM" id="Phobius"/>
    </source>
</evidence>
<protein>
    <submittedName>
        <fullName evidence="8">Oligosaccharide flippase family protein</fullName>
    </submittedName>
</protein>
<accession>A0A844KAF4</accession>
<evidence type="ECO:0000256" key="2">
    <source>
        <dbReference type="ARBA" id="ARBA00007430"/>
    </source>
</evidence>
<dbReference type="InterPro" id="IPR050833">
    <property type="entry name" value="Poly_Biosynth_Transport"/>
</dbReference>
<evidence type="ECO:0000256" key="6">
    <source>
        <dbReference type="ARBA" id="ARBA00023136"/>
    </source>
</evidence>
<gene>
    <name evidence="8" type="ORF">GMD21_01685</name>
</gene>
<feature type="transmembrane region" description="Helical" evidence="7">
    <location>
        <begin position="21"/>
        <end position="43"/>
    </location>
</feature>
<keyword evidence="6 7" id="KW-0472">Membrane</keyword>
<feature type="transmembrane region" description="Helical" evidence="7">
    <location>
        <begin position="49"/>
        <end position="69"/>
    </location>
</feature>
<dbReference type="EMBL" id="WNAF01000001">
    <property type="protein sequence ID" value="MTR75416.1"/>
    <property type="molecule type" value="Genomic_DNA"/>
</dbReference>
<dbReference type="PANTHER" id="PTHR30250:SF10">
    <property type="entry name" value="LIPOPOLYSACCHARIDE BIOSYNTHESIS PROTEIN WZXC"/>
    <property type="match status" value="1"/>
</dbReference>
<evidence type="ECO:0000313" key="8">
    <source>
        <dbReference type="EMBL" id="MTR75416.1"/>
    </source>
</evidence>
<dbReference type="AlphaFoldDB" id="A0A844KAF4"/>
<sequence length="80" mass="8957">MKEKSNKKTKDKVLSGLVWTFGERILAQGVSFVLSIILARILMPSEYGIIAMVMVFINIANVFTSTGFGESLVQKKMRMN</sequence>
<keyword evidence="4 7" id="KW-0812">Transmembrane</keyword>
<evidence type="ECO:0000256" key="1">
    <source>
        <dbReference type="ARBA" id="ARBA00004651"/>
    </source>
</evidence>
<comment type="caution">
    <text evidence="8">The sequence shown here is derived from an EMBL/GenBank/DDBJ whole genome shotgun (WGS) entry which is preliminary data.</text>
</comment>
<keyword evidence="3" id="KW-1003">Cell membrane</keyword>
<keyword evidence="5 7" id="KW-1133">Transmembrane helix</keyword>
<organism evidence="8 9">
    <name type="scientific">Mediterraneibacter faecis</name>
    <dbReference type="NCBI Taxonomy" id="592978"/>
    <lineage>
        <taxon>Bacteria</taxon>
        <taxon>Bacillati</taxon>
        <taxon>Bacillota</taxon>
        <taxon>Clostridia</taxon>
        <taxon>Lachnospirales</taxon>
        <taxon>Lachnospiraceae</taxon>
        <taxon>Mediterraneibacter</taxon>
    </lineage>
</organism>
<evidence type="ECO:0000313" key="9">
    <source>
        <dbReference type="Proteomes" id="UP000448177"/>
    </source>
</evidence>
<evidence type="ECO:0000256" key="5">
    <source>
        <dbReference type="ARBA" id="ARBA00022989"/>
    </source>
</evidence>
<name>A0A844KAF4_9FIRM</name>
<evidence type="ECO:0000256" key="4">
    <source>
        <dbReference type="ARBA" id="ARBA00022692"/>
    </source>
</evidence>
<comment type="similarity">
    <text evidence="2">Belongs to the polysaccharide synthase family.</text>
</comment>
<dbReference type="PANTHER" id="PTHR30250">
    <property type="entry name" value="PST FAMILY PREDICTED COLANIC ACID TRANSPORTER"/>
    <property type="match status" value="1"/>
</dbReference>
<evidence type="ECO:0000256" key="3">
    <source>
        <dbReference type="ARBA" id="ARBA00022475"/>
    </source>
</evidence>
<reference evidence="8 9" key="1">
    <citation type="journal article" date="2019" name="Nat. Med.">
        <title>A library of human gut bacterial isolates paired with longitudinal multiomics data enables mechanistic microbiome research.</title>
        <authorList>
            <person name="Poyet M."/>
            <person name="Groussin M."/>
            <person name="Gibbons S.M."/>
            <person name="Avila-Pacheco J."/>
            <person name="Jiang X."/>
            <person name="Kearney S.M."/>
            <person name="Perrotta A.R."/>
            <person name="Berdy B."/>
            <person name="Zhao S."/>
            <person name="Lieberman T.D."/>
            <person name="Swanson P.K."/>
            <person name="Smith M."/>
            <person name="Roesemann S."/>
            <person name="Alexander J.E."/>
            <person name="Rich S.A."/>
            <person name="Livny J."/>
            <person name="Vlamakis H."/>
            <person name="Clish C."/>
            <person name="Bullock K."/>
            <person name="Deik A."/>
            <person name="Scott J."/>
            <person name="Pierce K.A."/>
            <person name="Xavier R.J."/>
            <person name="Alm E.J."/>
        </authorList>
    </citation>
    <scope>NUCLEOTIDE SEQUENCE [LARGE SCALE GENOMIC DNA]</scope>
    <source>
        <strain evidence="8 9">BIOML-A1</strain>
    </source>
</reference>
<dbReference type="Pfam" id="PF13440">
    <property type="entry name" value="Polysacc_synt_3"/>
    <property type="match status" value="1"/>
</dbReference>
<dbReference type="Proteomes" id="UP000448177">
    <property type="component" value="Unassembled WGS sequence"/>
</dbReference>
<keyword evidence="9" id="KW-1185">Reference proteome</keyword>
<dbReference type="GO" id="GO:0005886">
    <property type="term" value="C:plasma membrane"/>
    <property type="evidence" value="ECO:0007669"/>
    <property type="project" value="UniProtKB-SubCell"/>
</dbReference>
<proteinExistence type="inferred from homology"/>
<comment type="subcellular location">
    <subcellularLocation>
        <location evidence="1">Cell membrane</location>
        <topology evidence="1">Multi-pass membrane protein</topology>
    </subcellularLocation>
</comment>